<dbReference type="InterPro" id="IPR001296">
    <property type="entry name" value="Glyco_trans_1"/>
</dbReference>
<protein>
    <recommendedName>
        <fullName evidence="5">tRNA-queuosine alpha-mannosyltransferase</fullName>
        <ecNumber evidence="4">2.4.1.110</ecNumber>
    </recommendedName>
</protein>
<dbReference type="EC" id="2.4.1.110" evidence="4"/>
<dbReference type="Pfam" id="PF00534">
    <property type="entry name" value="Glycos_transf_1"/>
    <property type="match status" value="1"/>
</dbReference>
<dbReference type="PANTHER" id="PTHR13615:SF3">
    <property type="entry name" value="GLYCOSYLTRANSFERASE-LIKE DOMAIN-CONTAINING PROTEIN 1"/>
    <property type="match status" value="1"/>
</dbReference>
<organism evidence="9 10">
    <name type="scientific">Pseudohalioglobus lutimaris</name>
    <dbReference type="NCBI Taxonomy" id="1737061"/>
    <lineage>
        <taxon>Bacteria</taxon>
        <taxon>Pseudomonadati</taxon>
        <taxon>Pseudomonadota</taxon>
        <taxon>Gammaproteobacteria</taxon>
        <taxon>Cellvibrionales</taxon>
        <taxon>Halieaceae</taxon>
        <taxon>Pseudohalioglobus</taxon>
    </lineage>
</organism>
<feature type="domain" description="tRNA-queuosine alpha-mannosyltransferase N-terminal" evidence="8">
    <location>
        <begin position="3"/>
        <end position="171"/>
    </location>
</feature>
<feature type="domain" description="Glycosyl transferase family 1" evidence="7">
    <location>
        <begin position="194"/>
        <end position="311"/>
    </location>
</feature>
<gene>
    <name evidence="9" type="ORF">C0039_10535</name>
</gene>
<keyword evidence="10" id="KW-1185">Reference proteome</keyword>
<dbReference type="InterPro" id="IPR022701">
    <property type="entry name" value="QTMAN_N"/>
</dbReference>
<dbReference type="InterPro" id="IPR051862">
    <property type="entry name" value="GT-like_domain_containing_1"/>
</dbReference>
<sequence>MRALLLSAYAAQSHRYWQAGLRQMFPQWSWTELELPPRHFSWRIRGNPLYWSIAEREALLAPHDVLIATSMVDLATLRGLVPSLADIPTLLYFHENQFEYPQNDQQHSLLEAQMVSLYAALAADGLAFNSRYNLESFLAGCERLLGRLPDRVPPGIVSRLQSKAVVLPVPLLPAQQHPPEGGNFAQWEPGALRLLWSARFEHDKGGEGLYRLLQALEQMGTHYQLAVTGQQFRNSPPVFAQIQQRFSGRLVQFGFVARSEDYSTLQHEADVVISTALHEFQGLAVMQAVAAGCVPVVPDRLAYRETYAHEFRYPSCPDDPALEATGAAQLLSNIATQLPESPDLSAYTLSPLRVRYQRILCNLQDSQPQPG</sequence>
<reference evidence="9 10" key="1">
    <citation type="submission" date="2018-01" db="EMBL/GenBank/DDBJ databases">
        <title>The draft genome sequence of Halioglobus lutimaris HF004.</title>
        <authorList>
            <person name="Du Z.-J."/>
            <person name="Shi M.-J."/>
        </authorList>
    </citation>
    <scope>NUCLEOTIDE SEQUENCE [LARGE SCALE GENOMIC DNA]</scope>
    <source>
        <strain evidence="9 10">HF004</strain>
    </source>
</reference>
<dbReference type="GO" id="GO:0016438">
    <property type="term" value="F:tRNA-queuosine(34) beta-mannosyltransferase activity"/>
    <property type="evidence" value="ECO:0007669"/>
    <property type="project" value="UniProtKB-EC"/>
</dbReference>
<comment type="similarity">
    <text evidence="1">Belongs to the glycosyltransferase group 1 family. Glycosyltransferase 4 subfamily.</text>
</comment>
<comment type="catalytic activity">
    <reaction evidence="6">
        <text>queuosine(34) in tRNA(Asp) + GDP-alpha-D-mannose = O-4''-alpha-D-mannosylqueuosine(34) in tRNA(Asp) + GDP + H(+)</text>
        <dbReference type="Rhea" id="RHEA:12885"/>
        <dbReference type="Rhea" id="RHEA-COMP:18572"/>
        <dbReference type="Rhea" id="RHEA-COMP:18581"/>
        <dbReference type="ChEBI" id="CHEBI:15378"/>
        <dbReference type="ChEBI" id="CHEBI:57527"/>
        <dbReference type="ChEBI" id="CHEBI:58189"/>
        <dbReference type="ChEBI" id="CHEBI:194431"/>
        <dbReference type="ChEBI" id="CHEBI:194442"/>
        <dbReference type="EC" id="2.4.1.110"/>
    </reaction>
    <physiologicalReaction direction="left-to-right" evidence="6">
        <dbReference type="Rhea" id="RHEA:12886"/>
    </physiologicalReaction>
</comment>
<evidence type="ECO:0000256" key="4">
    <source>
        <dbReference type="ARBA" id="ARBA00044517"/>
    </source>
</evidence>
<evidence type="ECO:0000256" key="1">
    <source>
        <dbReference type="ARBA" id="ARBA00009481"/>
    </source>
</evidence>
<proteinExistence type="inferred from homology"/>
<dbReference type="EMBL" id="PKUS01000011">
    <property type="protein sequence ID" value="PLW68715.1"/>
    <property type="molecule type" value="Genomic_DNA"/>
</dbReference>
<dbReference type="OrthoDB" id="9792163at2"/>
<keyword evidence="3" id="KW-0808">Transferase</keyword>
<dbReference type="AlphaFoldDB" id="A0A2N5X2K2"/>
<evidence type="ECO:0000256" key="6">
    <source>
        <dbReference type="ARBA" id="ARBA00048439"/>
    </source>
</evidence>
<evidence type="ECO:0000256" key="3">
    <source>
        <dbReference type="ARBA" id="ARBA00022679"/>
    </source>
</evidence>
<dbReference type="PANTHER" id="PTHR13615">
    <property type="entry name" value="GLYCOSYLTRANSFERASE-LIKE 1"/>
    <property type="match status" value="1"/>
</dbReference>
<keyword evidence="2" id="KW-0328">Glycosyltransferase</keyword>
<evidence type="ECO:0000256" key="2">
    <source>
        <dbReference type="ARBA" id="ARBA00022676"/>
    </source>
</evidence>
<dbReference type="SUPFAM" id="SSF53756">
    <property type="entry name" value="UDP-Glycosyltransferase/glycogen phosphorylase"/>
    <property type="match status" value="1"/>
</dbReference>
<dbReference type="Pfam" id="PF12038">
    <property type="entry name" value="QTMAN_N"/>
    <property type="match status" value="1"/>
</dbReference>
<dbReference type="Gene3D" id="3.40.50.2000">
    <property type="entry name" value="Glycogen Phosphorylase B"/>
    <property type="match status" value="1"/>
</dbReference>
<comment type="caution">
    <text evidence="9">The sequence shown here is derived from an EMBL/GenBank/DDBJ whole genome shotgun (WGS) entry which is preliminary data.</text>
</comment>
<evidence type="ECO:0000259" key="7">
    <source>
        <dbReference type="Pfam" id="PF00534"/>
    </source>
</evidence>
<evidence type="ECO:0000256" key="5">
    <source>
        <dbReference type="ARBA" id="ARBA00044539"/>
    </source>
</evidence>
<dbReference type="Proteomes" id="UP000235005">
    <property type="component" value="Unassembled WGS sequence"/>
</dbReference>
<accession>A0A2N5X2K2</accession>
<evidence type="ECO:0000313" key="9">
    <source>
        <dbReference type="EMBL" id="PLW68715.1"/>
    </source>
</evidence>
<name>A0A2N5X2K2_9GAMM</name>
<dbReference type="RefSeq" id="WP_101518037.1">
    <property type="nucleotide sequence ID" value="NZ_PKUS01000011.1"/>
</dbReference>
<evidence type="ECO:0000259" key="8">
    <source>
        <dbReference type="Pfam" id="PF12038"/>
    </source>
</evidence>
<evidence type="ECO:0000313" key="10">
    <source>
        <dbReference type="Proteomes" id="UP000235005"/>
    </source>
</evidence>